<reference evidence="1" key="2">
    <citation type="journal article" date="2021" name="PeerJ">
        <title>Extensive microbial diversity within the chicken gut microbiome revealed by metagenomics and culture.</title>
        <authorList>
            <person name="Gilroy R."/>
            <person name="Ravi A."/>
            <person name="Getino M."/>
            <person name="Pursley I."/>
            <person name="Horton D.L."/>
            <person name="Alikhan N.F."/>
            <person name="Baker D."/>
            <person name="Gharbi K."/>
            <person name="Hall N."/>
            <person name="Watson M."/>
            <person name="Adriaenssens E.M."/>
            <person name="Foster-Nyarko E."/>
            <person name="Jarju S."/>
            <person name="Secka A."/>
            <person name="Antonio M."/>
            <person name="Oren A."/>
            <person name="Chaudhuri R.R."/>
            <person name="La Ragione R."/>
            <person name="Hildebrand F."/>
            <person name="Pallen M.J."/>
        </authorList>
    </citation>
    <scope>NUCLEOTIDE SEQUENCE</scope>
    <source>
        <strain evidence="1">1383</strain>
    </source>
</reference>
<dbReference type="AlphaFoldDB" id="A0A9D1HAG7"/>
<sequence>MKKALFIFLALVGIGLYGQSKDIRAAFRLDYYMEEPSAEFVVCLPEDSTYLGATVRLTSASGQTYSARVEQPGGMVGIEVPIADLPEGSHRFQYAVQTDNGTVEGSAELKKLPYKFNAVQVDRKTGGVIARGMPLIPYGFYCYSPVQPMIQEEEVVRGFNLISPYQSIPGSDRKMRKVYLDRAAELGMKVNYNLLSVATAGTGYNRNQDPEERRQMFIEEIKAFKDHPALLSWYLADEPDGRNTPVEVLRELYQLIKSIDPYHPVSIVFMHYGSERKYIDCYDISMGDLYPVPTKPVAGVAQFQKSMSDALQLEKGIWLVPQSFGGNEWWTREPTAGEIRASVYMGLLNGSRGFQFFIRHGQNGFPKSTTAWGEAAAVALEVAEMTPYVLSGQPAPKVAASDSMVEARAWTRGKNMMVAAVNKENTPKDLVLQVEGWDFTGELKVPFENRTIQVRNGVIEDKIDALGSRVYKLEADPVLTASLDSLNVVDPSFEANTSVGVPNAVYAQVGKGRGSTYFVDSRTAHTGEHSLRLITHKNGEGVTLQHFPIIVDSARTYTLSFWAKAGAQEEFPQEKNYVNDRGKVKVEKIRPVDPVVNVTARLKGRTLVDENFTIDSPQWKRYQVDVYVQQQPGKGREGITLNFRLDTRAMIWMDDICFTPKE</sequence>
<dbReference type="Proteomes" id="UP000824161">
    <property type="component" value="Unassembled WGS sequence"/>
</dbReference>
<name>A0A9D1HAG7_9FLAO</name>
<reference evidence="1" key="1">
    <citation type="submission" date="2020-10" db="EMBL/GenBank/DDBJ databases">
        <authorList>
            <person name="Gilroy R."/>
        </authorList>
    </citation>
    <scope>NUCLEOTIDE SEQUENCE</scope>
    <source>
        <strain evidence="1">1383</strain>
    </source>
</reference>
<dbReference type="EMBL" id="DVLY01000019">
    <property type="protein sequence ID" value="HIT97362.1"/>
    <property type="molecule type" value="Genomic_DNA"/>
</dbReference>
<protein>
    <recommendedName>
        <fullName evidence="3">CBM-cenC domain-containing protein</fullName>
    </recommendedName>
</protein>
<gene>
    <name evidence="1" type="ORF">IAC44_00830</name>
</gene>
<dbReference type="Gene3D" id="2.60.120.260">
    <property type="entry name" value="Galactose-binding domain-like"/>
    <property type="match status" value="1"/>
</dbReference>
<dbReference type="Gene3D" id="3.20.20.80">
    <property type="entry name" value="Glycosidases"/>
    <property type="match status" value="1"/>
</dbReference>
<proteinExistence type="predicted"/>
<accession>A0A9D1HAG7</accession>
<dbReference type="SUPFAM" id="SSF51445">
    <property type="entry name" value="(Trans)glycosidases"/>
    <property type="match status" value="1"/>
</dbReference>
<evidence type="ECO:0000313" key="1">
    <source>
        <dbReference type="EMBL" id="HIT97362.1"/>
    </source>
</evidence>
<comment type="caution">
    <text evidence="1">The sequence shown here is derived from an EMBL/GenBank/DDBJ whole genome shotgun (WGS) entry which is preliminary data.</text>
</comment>
<evidence type="ECO:0008006" key="3">
    <source>
        <dbReference type="Google" id="ProtNLM"/>
    </source>
</evidence>
<organism evidence="1 2">
    <name type="scientific">Candidatus Merdimorpha stercoravium</name>
    <dbReference type="NCBI Taxonomy" id="2840863"/>
    <lineage>
        <taxon>Bacteria</taxon>
        <taxon>Pseudomonadati</taxon>
        <taxon>Bacteroidota</taxon>
        <taxon>Flavobacteriia</taxon>
        <taxon>Flavobacteriales</taxon>
        <taxon>Candidatus Merdimorpha</taxon>
    </lineage>
</organism>
<dbReference type="InterPro" id="IPR017853">
    <property type="entry name" value="GH"/>
</dbReference>
<evidence type="ECO:0000313" key="2">
    <source>
        <dbReference type="Proteomes" id="UP000824161"/>
    </source>
</evidence>